<evidence type="ECO:0000256" key="5">
    <source>
        <dbReference type="ARBA" id="ARBA00022989"/>
    </source>
</evidence>
<dbReference type="GO" id="GO:0005886">
    <property type="term" value="C:plasma membrane"/>
    <property type="evidence" value="ECO:0007669"/>
    <property type="project" value="UniProtKB-SubCell"/>
</dbReference>
<evidence type="ECO:0000256" key="3">
    <source>
        <dbReference type="ARBA" id="ARBA00022475"/>
    </source>
</evidence>
<dbReference type="Pfam" id="PF07681">
    <property type="entry name" value="DoxX"/>
    <property type="match status" value="1"/>
</dbReference>
<dbReference type="OrthoDB" id="1122432at2"/>
<accession>A0A2P8R3J9</accession>
<dbReference type="Proteomes" id="UP000240535">
    <property type="component" value="Unassembled WGS sequence"/>
</dbReference>
<dbReference type="InterPro" id="IPR032808">
    <property type="entry name" value="DoxX"/>
</dbReference>
<keyword evidence="6 7" id="KW-0472">Membrane</keyword>
<feature type="transmembrane region" description="Helical" evidence="7">
    <location>
        <begin position="53"/>
        <end position="77"/>
    </location>
</feature>
<dbReference type="AlphaFoldDB" id="A0A2P8R3J9"/>
<dbReference type="PANTHER" id="PTHR33452:SF7">
    <property type="entry name" value="DOXX FAMILY PROTEIN"/>
    <property type="match status" value="1"/>
</dbReference>
<dbReference type="PANTHER" id="PTHR33452">
    <property type="entry name" value="OXIDOREDUCTASE CATD-RELATED"/>
    <property type="match status" value="1"/>
</dbReference>
<sequence length="150" mass="16773">MVTQILNKVNNCLNNLQSVGLFFARMLLAYGFYEPAINKFSDIQGISTWFASLGIPFPLLNAYAATYTEIFGVILLVLGLFTRYISFLLIMVLTVAIMTVHFANGFSVGNNGFEIPLYYISFLIILMGFGAGKISLDHIIKRKFYENTAS</sequence>
<comment type="similarity">
    <text evidence="2">Belongs to the DoxX family.</text>
</comment>
<keyword evidence="5 7" id="KW-1133">Transmembrane helix</keyword>
<evidence type="ECO:0000256" key="6">
    <source>
        <dbReference type="ARBA" id="ARBA00023136"/>
    </source>
</evidence>
<evidence type="ECO:0000256" key="4">
    <source>
        <dbReference type="ARBA" id="ARBA00022692"/>
    </source>
</evidence>
<feature type="transmembrane region" description="Helical" evidence="7">
    <location>
        <begin position="12"/>
        <end position="33"/>
    </location>
</feature>
<gene>
    <name evidence="8" type="ORF">CQ405_00525</name>
</gene>
<keyword evidence="4 7" id="KW-0812">Transmembrane</keyword>
<feature type="transmembrane region" description="Helical" evidence="7">
    <location>
        <begin position="84"/>
        <end position="103"/>
    </location>
</feature>
<comment type="caution">
    <text evidence="8">The sequence shown here is derived from an EMBL/GenBank/DDBJ whole genome shotgun (WGS) entry which is preliminary data.</text>
</comment>
<dbReference type="InterPro" id="IPR051907">
    <property type="entry name" value="DoxX-like_oxidoreductase"/>
</dbReference>
<name>A0A2P8R3J9_9BACT</name>
<comment type="subcellular location">
    <subcellularLocation>
        <location evidence="1">Cell membrane</location>
        <topology evidence="1">Multi-pass membrane protein</topology>
    </subcellularLocation>
</comment>
<protein>
    <submittedName>
        <fullName evidence="8">DoxX family protein</fullName>
    </submittedName>
</protein>
<keyword evidence="3" id="KW-1003">Cell membrane</keyword>
<evidence type="ECO:0000313" key="9">
    <source>
        <dbReference type="Proteomes" id="UP000240535"/>
    </source>
</evidence>
<organism evidence="8 9">
    <name type="scientific">Campylobacter blaseri</name>
    <dbReference type="NCBI Taxonomy" id="2042961"/>
    <lineage>
        <taxon>Bacteria</taxon>
        <taxon>Pseudomonadati</taxon>
        <taxon>Campylobacterota</taxon>
        <taxon>Epsilonproteobacteria</taxon>
        <taxon>Campylobacterales</taxon>
        <taxon>Campylobacteraceae</taxon>
        <taxon>Campylobacter</taxon>
    </lineage>
</organism>
<reference evidence="9" key="1">
    <citation type="submission" date="2017-10" db="EMBL/GenBank/DDBJ databases">
        <title>Campylobacter species from seals.</title>
        <authorList>
            <person name="Gilbert M.J."/>
            <person name="Zomer A.L."/>
            <person name="Timmerman A.J."/>
            <person name="Duim B."/>
            <person name="Wagenaar J.A."/>
        </authorList>
    </citation>
    <scope>NUCLEOTIDE SEQUENCE [LARGE SCALE GENOMIC DNA]</scope>
    <source>
        <strain evidence="9">17S00004-5</strain>
    </source>
</reference>
<evidence type="ECO:0000313" key="8">
    <source>
        <dbReference type="EMBL" id="PSM53071.1"/>
    </source>
</evidence>
<feature type="transmembrane region" description="Helical" evidence="7">
    <location>
        <begin position="115"/>
        <end position="136"/>
    </location>
</feature>
<proteinExistence type="inferred from homology"/>
<evidence type="ECO:0000256" key="2">
    <source>
        <dbReference type="ARBA" id="ARBA00006679"/>
    </source>
</evidence>
<evidence type="ECO:0000256" key="7">
    <source>
        <dbReference type="SAM" id="Phobius"/>
    </source>
</evidence>
<keyword evidence="9" id="KW-1185">Reference proteome</keyword>
<dbReference type="EMBL" id="PDHH01000001">
    <property type="protein sequence ID" value="PSM53071.1"/>
    <property type="molecule type" value="Genomic_DNA"/>
</dbReference>
<evidence type="ECO:0000256" key="1">
    <source>
        <dbReference type="ARBA" id="ARBA00004651"/>
    </source>
</evidence>